<feature type="region of interest" description="Disordered" evidence="1">
    <location>
        <begin position="77"/>
        <end position="97"/>
    </location>
</feature>
<organism evidence="2 3">
    <name type="scientific">Plasmopara halstedii</name>
    <name type="common">Downy mildew of sunflower</name>
    <dbReference type="NCBI Taxonomy" id="4781"/>
    <lineage>
        <taxon>Eukaryota</taxon>
        <taxon>Sar</taxon>
        <taxon>Stramenopiles</taxon>
        <taxon>Oomycota</taxon>
        <taxon>Peronosporomycetes</taxon>
        <taxon>Peronosporales</taxon>
        <taxon>Peronosporaceae</taxon>
        <taxon>Plasmopara</taxon>
    </lineage>
</organism>
<evidence type="ECO:0000313" key="3">
    <source>
        <dbReference type="Proteomes" id="UP000054928"/>
    </source>
</evidence>
<dbReference type="AlphaFoldDB" id="A0A0N7L383"/>
<evidence type="ECO:0000313" key="2">
    <source>
        <dbReference type="EMBL" id="CEG35155.1"/>
    </source>
</evidence>
<sequence length="97" mass="10836">MAISTTPACTLSISSVCLHHRRQRDAEASDSSIIQFMISNTLNLVLIPSSRYKTLAPALSKQHQRLKRMSKLTRVHYSKSSSNQALPYSMSPTTLLM</sequence>
<proteinExistence type="predicted"/>
<protein>
    <submittedName>
        <fullName evidence="2">Uncharacterized protein</fullName>
    </submittedName>
</protein>
<keyword evidence="3" id="KW-1185">Reference proteome</keyword>
<dbReference type="GeneID" id="59052690"/>
<dbReference type="RefSeq" id="XP_036262964.1">
    <property type="nucleotide sequence ID" value="XM_036407591.1"/>
</dbReference>
<feature type="compositionally biased region" description="Polar residues" evidence="1">
    <location>
        <begin position="78"/>
        <end position="97"/>
    </location>
</feature>
<evidence type="ECO:0000256" key="1">
    <source>
        <dbReference type="SAM" id="MobiDB-lite"/>
    </source>
</evidence>
<name>A0A0N7L383_PLAHL</name>
<dbReference type="Proteomes" id="UP000054928">
    <property type="component" value="Unassembled WGS sequence"/>
</dbReference>
<dbReference type="EMBL" id="CCYD01000007">
    <property type="protein sequence ID" value="CEG35155.1"/>
    <property type="molecule type" value="Genomic_DNA"/>
</dbReference>
<reference evidence="3" key="1">
    <citation type="submission" date="2014-09" db="EMBL/GenBank/DDBJ databases">
        <authorList>
            <person name="Sharma Rahul"/>
            <person name="Thines Marco"/>
        </authorList>
    </citation>
    <scope>NUCLEOTIDE SEQUENCE [LARGE SCALE GENOMIC DNA]</scope>
</reference>
<accession>A0A0N7L383</accession>